<evidence type="ECO:0000313" key="1">
    <source>
        <dbReference type="EMBL" id="TGB04940.1"/>
    </source>
</evidence>
<organism evidence="1 2">
    <name type="scientific">Halobacillus salinus</name>
    <dbReference type="NCBI Taxonomy" id="192814"/>
    <lineage>
        <taxon>Bacteria</taxon>
        <taxon>Bacillati</taxon>
        <taxon>Bacillota</taxon>
        <taxon>Bacilli</taxon>
        <taxon>Bacillales</taxon>
        <taxon>Bacillaceae</taxon>
        <taxon>Halobacillus</taxon>
    </lineage>
</organism>
<dbReference type="EMBL" id="SRJC01000001">
    <property type="protein sequence ID" value="TGB04940.1"/>
    <property type="molecule type" value="Genomic_DNA"/>
</dbReference>
<dbReference type="Proteomes" id="UP000297982">
    <property type="component" value="Unassembled WGS sequence"/>
</dbReference>
<reference evidence="1 2" key="1">
    <citation type="journal article" date="2003" name="Int. J. Syst. Evol. Microbiol.">
        <title>Halobacillus salinus sp. nov., isolated from a salt lake on the coast of the East Sea in Korea.</title>
        <authorList>
            <person name="Yoon J.H."/>
            <person name="Kang K.H."/>
            <person name="Park Y.H."/>
        </authorList>
    </citation>
    <scope>NUCLEOTIDE SEQUENCE [LARGE SCALE GENOMIC DNA]</scope>
    <source>
        <strain evidence="1 2">HSL-3</strain>
    </source>
</reference>
<gene>
    <name evidence="1" type="ORF">E4663_08080</name>
</gene>
<sequence length="262" mass="30836">MEYAVSVTDTSYAEGIERNGRHLLELLNHFSRSLESLTTFKSPRGIIFHDLKSATELYSTIPLPAYTSRDLIHINPLIDTWKDIFLSTTRGLLKAEQYYKNLSMDDIAVIAAHELTHHADFFHSEFEDWDEEENMWFEEGLCFYIPRKMILSPDKFNEIMDVERHLIELYKGDYGEYTIDLFGESADQGGNDFSYASAFYDYWRSTHIVRVLIEDYCDGEMCKLMDCYKDWVNDSYGIYLQNFFIEKFKLAKQEARELWLAA</sequence>
<dbReference type="RefSeq" id="WP_135327212.1">
    <property type="nucleotide sequence ID" value="NZ_SRJC01000001.1"/>
</dbReference>
<protein>
    <submittedName>
        <fullName evidence="1">Uncharacterized protein</fullName>
    </submittedName>
</protein>
<keyword evidence="2" id="KW-1185">Reference proteome</keyword>
<dbReference type="AlphaFoldDB" id="A0A4Z0H4A6"/>
<comment type="caution">
    <text evidence="1">The sequence shown here is derived from an EMBL/GenBank/DDBJ whole genome shotgun (WGS) entry which is preliminary data.</text>
</comment>
<evidence type="ECO:0000313" key="2">
    <source>
        <dbReference type="Proteomes" id="UP000297982"/>
    </source>
</evidence>
<name>A0A4Z0H4A6_9BACI</name>
<accession>A0A4Z0H4A6</accession>
<proteinExistence type="predicted"/>